<name>A0A1G1ZQF6_9BACT</name>
<organism evidence="1 2">
    <name type="scientific">Candidatus Harrisonbacteria bacterium RIFCSPLOWO2_02_FULL_41_13b</name>
    <dbReference type="NCBI Taxonomy" id="1798409"/>
    <lineage>
        <taxon>Bacteria</taxon>
        <taxon>Candidatus Harrisoniibacteriota</taxon>
    </lineage>
</organism>
<gene>
    <name evidence="1" type="ORF">A3I24_04635</name>
</gene>
<protein>
    <submittedName>
        <fullName evidence="1">Uncharacterized protein</fullName>
    </submittedName>
</protein>
<dbReference type="STRING" id="1798409.A3I24_04635"/>
<dbReference type="EMBL" id="MHJL01000036">
    <property type="protein sequence ID" value="OGY66772.1"/>
    <property type="molecule type" value="Genomic_DNA"/>
</dbReference>
<dbReference type="Proteomes" id="UP000177690">
    <property type="component" value="Unassembled WGS sequence"/>
</dbReference>
<reference evidence="1 2" key="1">
    <citation type="journal article" date="2016" name="Nat. Commun.">
        <title>Thousands of microbial genomes shed light on interconnected biogeochemical processes in an aquifer system.</title>
        <authorList>
            <person name="Anantharaman K."/>
            <person name="Brown C.T."/>
            <person name="Hug L.A."/>
            <person name="Sharon I."/>
            <person name="Castelle C.J."/>
            <person name="Probst A.J."/>
            <person name="Thomas B.C."/>
            <person name="Singh A."/>
            <person name="Wilkins M.J."/>
            <person name="Karaoz U."/>
            <person name="Brodie E.L."/>
            <person name="Williams K.H."/>
            <person name="Hubbard S.S."/>
            <person name="Banfield J.F."/>
        </authorList>
    </citation>
    <scope>NUCLEOTIDE SEQUENCE [LARGE SCALE GENOMIC DNA]</scope>
</reference>
<comment type="caution">
    <text evidence="1">The sequence shown here is derived from an EMBL/GenBank/DDBJ whole genome shotgun (WGS) entry which is preliminary data.</text>
</comment>
<evidence type="ECO:0000313" key="1">
    <source>
        <dbReference type="EMBL" id="OGY66772.1"/>
    </source>
</evidence>
<sequence length="133" mass="15579">MINNQQVKGDVAESIVVKAAKELKREAWVIRHVRHCRKNSDQDRMGIDVLLFLEGGFCLPLQVKSSARRLQRHHRMHPYIKHVIILEAAELLMHHDPNSDKYRAIKLDLIRQTKLLIQKAVREAFYSLNRINP</sequence>
<dbReference type="AlphaFoldDB" id="A0A1G1ZQF6"/>
<accession>A0A1G1ZQF6</accession>
<evidence type="ECO:0000313" key="2">
    <source>
        <dbReference type="Proteomes" id="UP000177690"/>
    </source>
</evidence>
<proteinExistence type="predicted"/>